<accession>A0A345CTB9</accession>
<dbReference type="EMBL" id="CP013970">
    <property type="protein sequence ID" value="AXF76686.1"/>
    <property type="molecule type" value="Genomic_DNA"/>
</dbReference>
<keyword evidence="1" id="KW-0812">Transmembrane</keyword>
<protein>
    <submittedName>
        <fullName evidence="2">DUF2919 domain-containing protein</fullName>
    </submittedName>
</protein>
<name>A0A345CTB9_9GAMM</name>
<organism evidence="2 3">
    <name type="scientific">Erwinia tracheiphila</name>
    <dbReference type="NCBI Taxonomy" id="65700"/>
    <lineage>
        <taxon>Bacteria</taxon>
        <taxon>Pseudomonadati</taxon>
        <taxon>Pseudomonadota</taxon>
        <taxon>Gammaproteobacteria</taxon>
        <taxon>Enterobacterales</taxon>
        <taxon>Erwiniaceae</taxon>
        <taxon>Erwinia</taxon>
    </lineage>
</organism>
<gene>
    <name evidence="2" type="ORF">AV903_12580</name>
</gene>
<keyword evidence="1" id="KW-0472">Membrane</keyword>
<dbReference type="AlphaFoldDB" id="A0A345CTB9"/>
<reference evidence="2 3" key="1">
    <citation type="submission" date="2016-01" db="EMBL/GenBank/DDBJ databases">
        <authorList>
            <person name="Oliw E.H."/>
        </authorList>
    </citation>
    <scope>NUCLEOTIDE SEQUENCE [LARGE SCALE GENOMIC DNA]</scope>
    <source>
        <strain evidence="2 3">MDcuke</strain>
    </source>
</reference>
<keyword evidence="1" id="KW-1133">Transmembrane helix</keyword>
<feature type="transmembrane region" description="Helical" evidence="1">
    <location>
        <begin position="103"/>
        <end position="123"/>
    </location>
</feature>
<feature type="transmembrane region" description="Helical" evidence="1">
    <location>
        <begin position="49"/>
        <end position="67"/>
    </location>
</feature>
<evidence type="ECO:0000313" key="3">
    <source>
        <dbReference type="Proteomes" id="UP000264980"/>
    </source>
</evidence>
<evidence type="ECO:0000256" key="1">
    <source>
        <dbReference type="SAM" id="Phobius"/>
    </source>
</evidence>
<dbReference type="InterPro" id="IPR021318">
    <property type="entry name" value="DUF2919"/>
</dbReference>
<feature type="transmembrane region" description="Helical" evidence="1">
    <location>
        <begin position="79"/>
        <end position="97"/>
    </location>
</feature>
<evidence type="ECO:0000313" key="2">
    <source>
        <dbReference type="EMBL" id="AXF76686.1"/>
    </source>
</evidence>
<sequence>MLVGNLRLPAVFWRILLLQALTWLLFVMAGASRQQGASLLELFYPDHQAFWIGLGLGVPAALGLVLTGYRQRFAQLWRYWRWVLCLTLLATIFQQPWQEDGPLSPLVVLFTFMDLSGLFYLLFSRRMRDCFDPALPGG</sequence>
<dbReference type="Pfam" id="PF11143">
    <property type="entry name" value="DUF2919"/>
    <property type="match status" value="1"/>
</dbReference>
<proteinExistence type="predicted"/>
<dbReference type="Proteomes" id="UP000264980">
    <property type="component" value="Chromosome"/>
</dbReference>